<dbReference type="PANTHER" id="PTHR11527">
    <property type="entry name" value="HEAT-SHOCK PROTEIN 20 FAMILY MEMBER"/>
    <property type="match status" value="1"/>
</dbReference>
<dbReference type="InterPro" id="IPR008978">
    <property type="entry name" value="HSP20-like_chaperone"/>
</dbReference>
<dbReference type="EMBL" id="ML121547">
    <property type="protein sequence ID" value="RPB23303.1"/>
    <property type="molecule type" value="Genomic_DNA"/>
</dbReference>
<evidence type="ECO:0000259" key="5">
    <source>
        <dbReference type="PROSITE" id="PS01031"/>
    </source>
</evidence>
<gene>
    <name evidence="6" type="ORF">L211DRAFT_838817</name>
</gene>
<accession>A0A3N4LK51</accession>
<feature type="region of interest" description="Disordered" evidence="4">
    <location>
        <begin position="97"/>
        <end position="140"/>
    </location>
</feature>
<evidence type="ECO:0000313" key="7">
    <source>
        <dbReference type="Proteomes" id="UP000267821"/>
    </source>
</evidence>
<dbReference type="Pfam" id="PF00011">
    <property type="entry name" value="HSP20"/>
    <property type="match status" value="1"/>
</dbReference>
<dbReference type="AlphaFoldDB" id="A0A3N4LK51"/>
<proteinExistence type="inferred from homology"/>
<evidence type="ECO:0000256" key="2">
    <source>
        <dbReference type="PROSITE-ProRule" id="PRU00285"/>
    </source>
</evidence>
<evidence type="ECO:0000256" key="1">
    <source>
        <dbReference type="ARBA" id="ARBA00023016"/>
    </source>
</evidence>
<evidence type="ECO:0000256" key="3">
    <source>
        <dbReference type="RuleBase" id="RU003616"/>
    </source>
</evidence>
<keyword evidence="7" id="KW-1185">Reference proteome</keyword>
<feature type="domain" description="SHSP" evidence="5">
    <location>
        <begin position="44"/>
        <end position="195"/>
    </location>
</feature>
<dbReference type="STRING" id="1051890.A0A3N4LK51"/>
<comment type="similarity">
    <text evidence="2 3">Belongs to the small heat shock protein (HSP20) family.</text>
</comment>
<organism evidence="6 7">
    <name type="scientific">Terfezia boudieri ATCC MYA-4762</name>
    <dbReference type="NCBI Taxonomy" id="1051890"/>
    <lineage>
        <taxon>Eukaryota</taxon>
        <taxon>Fungi</taxon>
        <taxon>Dikarya</taxon>
        <taxon>Ascomycota</taxon>
        <taxon>Pezizomycotina</taxon>
        <taxon>Pezizomycetes</taxon>
        <taxon>Pezizales</taxon>
        <taxon>Pezizaceae</taxon>
        <taxon>Terfezia</taxon>
    </lineage>
</organism>
<dbReference type="SUPFAM" id="SSF49764">
    <property type="entry name" value="HSP20-like chaperones"/>
    <property type="match status" value="1"/>
</dbReference>
<evidence type="ECO:0000256" key="4">
    <source>
        <dbReference type="SAM" id="MobiDB-lite"/>
    </source>
</evidence>
<dbReference type="CDD" id="cd06464">
    <property type="entry name" value="ACD_sHsps-like"/>
    <property type="match status" value="1"/>
</dbReference>
<name>A0A3N4LK51_9PEZI</name>
<dbReference type="Gene3D" id="2.60.40.790">
    <property type="match status" value="1"/>
</dbReference>
<dbReference type="OrthoDB" id="1431247at2759"/>
<evidence type="ECO:0000313" key="6">
    <source>
        <dbReference type="EMBL" id="RPB23303.1"/>
    </source>
</evidence>
<dbReference type="PROSITE" id="PS01031">
    <property type="entry name" value="SHSP"/>
    <property type="match status" value="1"/>
</dbReference>
<dbReference type="InParanoid" id="A0A3N4LK51"/>
<dbReference type="InterPro" id="IPR031107">
    <property type="entry name" value="Small_HSP"/>
</dbReference>
<dbReference type="InterPro" id="IPR002068">
    <property type="entry name" value="A-crystallin/Hsp20_dom"/>
</dbReference>
<sequence length="195" mass="22099">MPFYTRHPFDTLLLSDPFFSSLFSPSTQSRSESLIERGERRDESGIRAFSPNFDVHETPKEYVLDGELPGLDKSNLSIEFTDTNTLVIHGKIERTYTSGTPPGKLLEGGKQKQTITEGKEGKEGKEGEKTKSKSEGEEEPIKYWVSERTVGSFQRSFNFPGEVDQDNVKANYENGILRIVVPKREKRAAKRIDIH</sequence>
<keyword evidence="1" id="KW-0346">Stress response</keyword>
<dbReference type="Proteomes" id="UP000267821">
    <property type="component" value="Unassembled WGS sequence"/>
</dbReference>
<reference evidence="6 7" key="1">
    <citation type="journal article" date="2018" name="Nat. Ecol. Evol.">
        <title>Pezizomycetes genomes reveal the molecular basis of ectomycorrhizal truffle lifestyle.</title>
        <authorList>
            <person name="Murat C."/>
            <person name="Payen T."/>
            <person name="Noel B."/>
            <person name="Kuo A."/>
            <person name="Morin E."/>
            <person name="Chen J."/>
            <person name="Kohler A."/>
            <person name="Krizsan K."/>
            <person name="Balestrini R."/>
            <person name="Da Silva C."/>
            <person name="Montanini B."/>
            <person name="Hainaut M."/>
            <person name="Levati E."/>
            <person name="Barry K.W."/>
            <person name="Belfiori B."/>
            <person name="Cichocki N."/>
            <person name="Clum A."/>
            <person name="Dockter R.B."/>
            <person name="Fauchery L."/>
            <person name="Guy J."/>
            <person name="Iotti M."/>
            <person name="Le Tacon F."/>
            <person name="Lindquist E.A."/>
            <person name="Lipzen A."/>
            <person name="Malagnac F."/>
            <person name="Mello A."/>
            <person name="Molinier V."/>
            <person name="Miyauchi S."/>
            <person name="Poulain J."/>
            <person name="Riccioni C."/>
            <person name="Rubini A."/>
            <person name="Sitrit Y."/>
            <person name="Splivallo R."/>
            <person name="Traeger S."/>
            <person name="Wang M."/>
            <person name="Zifcakova L."/>
            <person name="Wipf D."/>
            <person name="Zambonelli A."/>
            <person name="Paolocci F."/>
            <person name="Nowrousian M."/>
            <person name="Ottonello S."/>
            <person name="Baldrian P."/>
            <person name="Spatafora J.W."/>
            <person name="Henrissat B."/>
            <person name="Nagy L.G."/>
            <person name="Aury J.M."/>
            <person name="Wincker P."/>
            <person name="Grigoriev I.V."/>
            <person name="Bonfante P."/>
            <person name="Martin F.M."/>
        </authorList>
    </citation>
    <scope>NUCLEOTIDE SEQUENCE [LARGE SCALE GENOMIC DNA]</scope>
    <source>
        <strain evidence="6 7">ATCC MYA-4762</strain>
    </source>
</reference>
<feature type="compositionally biased region" description="Basic and acidic residues" evidence="4">
    <location>
        <begin position="117"/>
        <end position="140"/>
    </location>
</feature>
<protein>
    <submittedName>
        <fullName evidence="6">HSP20-like chaperone</fullName>
    </submittedName>
</protein>